<evidence type="ECO:0000256" key="4">
    <source>
        <dbReference type="ARBA" id="ARBA00022525"/>
    </source>
</evidence>
<dbReference type="PANTHER" id="PTHR31375">
    <property type="match status" value="1"/>
</dbReference>
<evidence type="ECO:0000256" key="9">
    <source>
        <dbReference type="RuleBase" id="RU361169"/>
    </source>
</evidence>
<keyword evidence="10" id="KW-0732">Signal</keyword>
<organism evidence="11 12">
    <name type="scientific">Rubus argutus</name>
    <name type="common">Southern blackberry</name>
    <dbReference type="NCBI Taxonomy" id="59490"/>
    <lineage>
        <taxon>Eukaryota</taxon>
        <taxon>Viridiplantae</taxon>
        <taxon>Streptophyta</taxon>
        <taxon>Embryophyta</taxon>
        <taxon>Tracheophyta</taxon>
        <taxon>Spermatophyta</taxon>
        <taxon>Magnoliopsida</taxon>
        <taxon>eudicotyledons</taxon>
        <taxon>Gunneridae</taxon>
        <taxon>Pentapetalae</taxon>
        <taxon>rosids</taxon>
        <taxon>fabids</taxon>
        <taxon>Rosales</taxon>
        <taxon>Rosaceae</taxon>
        <taxon>Rosoideae</taxon>
        <taxon>Rosoideae incertae sedis</taxon>
        <taxon>Rubus</taxon>
    </lineage>
</organism>
<evidence type="ECO:0000256" key="5">
    <source>
        <dbReference type="ARBA" id="ARBA00022801"/>
    </source>
</evidence>
<feature type="chain" id="PRO_5043957314" description="Polygalacturonase" evidence="10">
    <location>
        <begin position="26"/>
        <end position="469"/>
    </location>
</feature>
<dbReference type="SMART" id="SM00710">
    <property type="entry name" value="PbH1"/>
    <property type="match status" value="5"/>
</dbReference>
<dbReference type="Gene3D" id="2.160.20.10">
    <property type="entry name" value="Single-stranded right-handed beta-helix, Pectin lyase-like"/>
    <property type="match status" value="1"/>
</dbReference>
<dbReference type="InterPro" id="IPR011050">
    <property type="entry name" value="Pectin_lyase_fold/virulence"/>
</dbReference>
<evidence type="ECO:0000256" key="7">
    <source>
        <dbReference type="ARBA" id="ARBA00023316"/>
    </source>
</evidence>
<proteinExistence type="inferred from homology"/>
<evidence type="ECO:0000256" key="6">
    <source>
        <dbReference type="ARBA" id="ARBA00023295"/>
    </source>
</evidence>
<dbReference type="InterPro" id="IPR012334">
    <property type="entry name" value="Pectin_lyas_fold"/>
</dbReference>
<reference evidence="11 12" key="1">
    <citation type="journal article" date="2023" name="G3 (Bethesda)">
        <title>A chromosome-length genome assembly and annotation of blackberry (Rubus argutus, cv. 'Hillquist').</title>
        <authorList>
            <person name="Bruna T."/>
            <person name="Aryal R."/>
            <person name="Dudchenko O."/>
            <person name="Sargent D.J."/>
            <person name="Mead D."/>
            <person name="Buti M."/>
            <person name="Cavallini A."/>
            <person name="Hytonen T."/>
            <person name="Andres J."/>
            <person name="Pham M."/>
            <person name="Weisz D."/>
            <person name="Mascagni F."/>
            <person name="Usai G."/>
            <person name="Natali L."/>
            <person name="Bassil N."/>
            <person name="Fernandez G.E."/>
            <person name="Lomsadze A."/>
            <person name="Armour M."/>
            <person name="Olukolu B."/>
            <person name="Poorten T."/>
            <person name="Britton C."/>
            <person name="Davik J."/>
            <person name="Ashrafi H."/>
            <person name="Aiden E.L."/>
            <person name="Borodovsky M."/>
            <person name="Worthington M."/>
        </authorList>
    </citation>
    <scope>NUCLEOTIDE SEQUENCE [LARGE SCALE GENOMIC DNA]</scope>
    <source>
        <strain evidence="11">PI 553951</strain>
    </source>
</reference>
<protein>
    <recommendedName>
        <fullName evidence="13">Polygalacturonase</fullName>
    </recommendedName>
</protein>
<dbReference type="AlphaFoldDB" id="A0AAW1W131"/>
<feature type="signal peptide" evidence="10">
    <location>
        <begin position="1"/>
        <end position="25"/>
    </location>
</feature>
<keyword evidence="4" id="KW-0964">Secreted</keyword>
<name>A0AAW1W131_RUBAR</name>
<evidence type="ECO:0000256" key="8">
    <source>
        <dbReference type="PROSITE-ProRule" id="PRU10052"/>
    </source>
</evidence>
<dbReference type="PROSITE" id="PS00502">
    <property type="entry name" value="POLYGALACTURONASE"/>
    <property type="match status" value="1"/>
</dbReference>
<keyword evidence="6 9" id="KW-0326">Glycosidase</keyword>
<comment type="subcellular location">
    <subcellularLocation>
        <location evidence="1">Secreted</location>
        <location evidence="1">Cell wall</location>
    </subcellularLocation>
</comment>
<keyword evidence="12" id="KW-1185">Reference proteome</keyword>
<evidence type="ECO:0008006" key="13">
    <source>
        <dbReference type="Google" id="ProtNLM"/>
    </source>
</evidence>
<dbReference type="InterPro" id="IPR000743">
    <property type="entry name" value="Glyco_hydro_28"/>
</dbReference>
<dbReference type="InterPro" id="IPR006626">
    <property type="entry name" value="PbH1"/>
</dbReference>
<comment type="caution">
    <text evidence="11">The sequence shown here is derived from an EMBL/GenBank/DDBJ whole genome shotgun (WGS) entry which is preliminary data.</text>
</comment>
<dbReference type="Proteomes" id="UP001457282">
    <property type="component" value="Unassembled WGS sequence"/>
</dbReference>
<dbReference type="EMBL" id="JBEDUW010000007">
    <property type="protein sequence ID" value="KAK9912400.1"/>
    <property type="molecule type" value="Genomic_DNA"/>
</dbReference>
<keyword evidence="5 9" id="KW-0378">Hydrolase</keyword>
<dbReference type="GO" id="GO:0005975">
    <property type="term" value="P:carbohydrate metabolic process"/>
    <property type="evidence" value="ECO:0007669"/>
    <property type="project" value="InterPro"/>
</dbReference>
<evidence type="ECO:0000256" key="2">
    <source>
        <dbReference type="ARBA" id="ARBA00008834"/>
    </source>
</evidence>
<evidence type="ECO:0000313" key="11">
    <source>
        <dbReference type="EMBL" id="KAK9912400.1"/>
    </source>
</evidence>
<dbReference type="SUPFAM" id="SSF51126">
    <property type="entry name" value="Pectin lyase-like"/>
    <property type="match status" value="1"/>
</dbReference>
<dbReference type="GO" id="GO:0004650">
    <property type="term" value="F:polygalacturonase activity"/>
    <property type="evidence" value="ECO:0007669"/>
    <property type="project" value="InterPro"/>
</dbReference>
<evidence type="ECO:0000256" key="10">
    <source>
        <dbReference type="SAM" id="SignalP"/>
    </source>
</evidence>
<gene>
    <name evidence="11" type="ORF">M0R45_036267</name>
</gene>
<sequence length="469" mass="51060">MEARVLSMIFLFMIIWIASPSPSSCARLGFPTTSTLRDDYFDSYAAATSDRYNNKKYGDDQVVAIPYTLNEYYGSPAKRQIDDDSPGFPEAWRSLATSTFNVMNYGAVGNGQVDDTQAFLKAWGDVCGSTQGIPTLIIPKGNNFLLNSVVFQGPCRAGSVNFQLNGNIVAPNDMNAWRDKDKWVQFVDVQGLIINGGGQIDGQGHVWWKVCDNTNCQRPTALHIDKCQGLRLSDITHINSAKNHISIVDCNDVQISDIVIKAPEDSPNTDGIDITMSTNINIQHSFIGTGDDCIAINTGSSHINITDVLCGPGHGISIGSLGQHGTYSTVEYVQVRHCTFKGTQNGMRIKTWQGGSGFARHIIFEDIIIQESRNPIIIDQKYSDIPTGFGSLLDQGNAVQVSDVMYRDIRGLVAGEIAITLDCDGRIGCTNVVMDNIDLTSSDPGEKTYAYCKNVHGSSSSSTPNVPCL</sequence>
<keyword evidence="3" id="KW-0134">Cell wall</keyword>
<comment type="similarity">
    <text evidence="2 9">Belongs to the glycosyl hydrolase 28 family.</text>
</comment>
<dbReference type="Pfam" id="PF00295">
    <property type="entry name" value="Glyco_hydro_28"/>
    <property type="match status" value="1"/>
</dbReference>
<keyword evidence="7" id="KW-0961">Cell wall biogenesis/degradation</keyword>
<evidence type="ECO:0000313" key="12">
    <source>
        <dbReference type="Proteomes" id="UP001457282"/>
    </source>
</evidence>
<evidence type="ECO:0000256" key="1">
    <source>
        <dbReference type="ARBA" id="ARBA00004191"/>
    </source>
</evidence>
<feature type="active site" evidence="8">
    <location>
        <position position="314"/>
    </location>
</feature>
<accession>A0AAW1W131</accession>
<evidence type="ECO:0000256" key="3">
    <source>
        <dbReference type="ARBA" id="ARBA00022512"/>
    </source>
</evidence>
<dbReference type="GO" id="GO:0071555">
    <property type="term" value="P:cell wall organization"/>
    <property type="evidence" value="ECO:0007669"/>
    <property type="project" value="UniProtKB-KW"/>
</dbReference>